<dbReference type="InterPro" id="IPR036987">
    <property type="entry name" value="SRA-YDG_sf"/>
</dbReference>
<dbReference type="CDD" id="cd20388">
    <property type="entry name" value="Tudor_UHRF_rpt2"/>
    <property type="match status" value="1"/>
</dbReference>
<keyword evidence="7" id="KW-0833">Ubl conjugation pathway</keyword>
<dbReference type="GO" id="GO:0005634">
    <property type="term" value="C:nucleus"/>
    <property type="evidence" value="ECO:0007669"/>
    <property type="project" value="UniProtKB-SubCell"/>
</dbReference>
<dbReference type="Gene3D" id="3.10.20.90">
    <property type="entry name" value="Phosphatidylinositol 3-kinase Catalytic Subunit, Chain A, domain 1"/>
    <property type="match status" value="1"/>
</dbReference>
<evidence type="ECO:0000256" key="13">
    <source>
        <dbReference type="PROSITE-ProRule" id="PRU00358"/>
    </source>
</evidence>
<dbReference type="InterPro" id="IPR001841">
    <property type="entry name" value="Znf_RING"/>
</dbReference>
<dbReference type="KEGG" id="dpl:KGM_203968"/>
<dbReference type="PROSITE" id="PS50016">
    <property type="entry name" value="ZF_PHD_2"/>
    <property type="match status" value="1"/>
</dbReference>
<dbReference type="Gene3D" id="2.30.30.140">
    <property type="match status" value="1"/>
</dbReference>
<sequence length="859" mass="97384">MHVRVRMFGKPDTIVVVESKLTKLQQFRRIIKEKFDVEPKLQRLFYGGKLLEDGYTFHDYNIKLNDVIQLIAVPQTVESEDEKKSLDNQEQVKESDFEEKTIVYTDVTSTVYAVGDLVDVKDREQGAWLEGKIVRIVLDPKVNYENEQNKEDLNSSLDNKNDLENKPPSNISEQSNTQKIGIAKYFTKQTNGKRLSKDFKVKTVKVTAENVLYKVQLDDDEEDSELFCKLKEIRPRARHEIDVKDLMPGQKVMINHNTDEPLEKGYWYDFKVDEIKKLRTSYEIVGTLYLGPDSVPQNDTKVKIHDKIFTIEEPVPLEKRTEDYLKSIQETPAARSKPLNCLKCRDNEEEPCKECGCYLCAQKNDPDKIILCDECHNGYHMVCLKPPLTVLPDDDWYCPSCKRDPNDVIAPGASKQAKKSNTSKTNRDWGRGMACVGKTKTCPMPLNHFGPIPGIEVGMCWRFRIQLSESGVHRPPVSGIHGRDIEGAYSIVLSGGYEDDVDNGYEFTYTGSGGRNLSGNKRTAEQSCDQTLTRENKALARNCAVDKVSEDGGDAGDDWRRGKPVRVVRSCKMMKHFPKYAPQEGIRYDGIYKVVKYYPERGLSGYIVWKYLLRRDDPSPAPWETGAKKYNIVYPDGYLEAEAEKKALKEKATNSKKSSKRVKRNESSSSETDSSPVVKKRKVQKTPQNGKVRKKQSLSDSSESSSEIEKSTSKDTNPKKENRKSVIPSIFTKSPKNKKVKAEEPLSGEEKESVMADTLNSKLWGDCLDVCEKQGKKEFIEHVTQVFLCIICQDVAVNPVTTPCSHNFCIGCLKLAFKSSDSQGCPCCRQSLAKMEVQVNEQLKKALQTILKGYDAGKK</sequence>
<dbReference type="SUPFAM" id="SSF88697">
    <property type="entry name" value="PUA domain-like"/>
    <property type="match status" value="1"/>
</dbReference>
<dbReference type="InterPro" id="IPR003105">
    <property type="entry name" value="SRA_YDG"/>
</dbReference>
<evidence type="ECO:0000256" key="11">
    <source>
        <dbReference type="ARBA" id="ARBA00023306"/>
    </source>
</evidence>
<keyword evidence="16" id="KW-1185">Reference proteome</keyword>
<dbReference type="SUPFAM" id="SSF57850">
    <property type="entry name" value="RING/U-box"/>
    <property type="match status" value="1"/>
</dbReference>
<dbReference type="UniPathway" id="UPA00143"/>
<evidence type="ECO:0000256" key="5">
    <source>
        <dbReference type="ARBA" id="ARBA00022723"/>
    </source>
</evidence>
<evidence type="ECO:0000256" key="6">
    <source>
        <dbReference type="ARBA" id="ARBA00022771"/>
    </source>
</evidence>
<dbReference type="OrthoDB" id="2270193at2759"/>
<dbReference type="EC" id="2.3.2.27" evidence="3"/>
<comment type="caution">
    <text evidence="15">The sequence shown here is derived from an EMBL/GenBank/DDBJ whole genome shotgun (WGS) entry which is preliminary data.</text>
</comment>
<feature type="region of interest" description="Disordered" evidence="14">
    <location>
        <begin position="148"/>
        <end position="177"/>
    </location>
</feature>
<dbReference type="SUPFAM" id="SSF57903">
    <property type="entry name" value="FYVE/PHD zinc finger"/>
    <property type="match status" value="1"/>
</dbReference>
<dbReference type="InterPro" id="IPR000626">
    <property type="entry name" value="Ubiquitin-like_dom"/>
</dbReference>
<evidence type="ECO:0000256" key="8">
    <source>
        <dbReference type="ARBA" id="ARBA00022833"/>
    </source>
</evidence>
<dbReference type="GO" id="GO:0044027">
    <property type="term" value="P:negative regulation of gene expression via chromosomal CpG island methylation"/>
    <property type="evidence" value="ECO:0007669"/>
    <property type="project" value="TreeGrafter"/>
</dbReference>
<dbReference type="PANTHER" id="PTHR14140:SF45">
    <property type="entry name" value="RING-TYPE E3 UBIQUITIN TRANSFERASE"/>
    <property type="match status" value="1"/>
</dbReference>
<dbReference type="InterPro" id="IPR045134">
    <property type="entry name" value="UHRF1/2-like"/>
</dbReference>
<dbReference type="InterPro" id="IPR001965">
    <property type="entry name" value="Znf_PHD"/>
</dbReference>
<evidence type="ECO:0000256" key="14">
    <source>
        <dbReference type="SAM" id="MobiDB-lite"/>
    </source>
</evidence>
<keyword evidence="5" id="KW-0479">Metal-binding</keyword>
<evidence type="ECO:0000256" key="12">
    <source>
        <dbReference type="PROSITE-ProRule" id="PRU00175"/>
    </source>
</evidence>
<keyword evidence="6 12" id="KW-0863">Zinc-finger</keyword>
<feature type="compositionally biased region" description="Basic and acidic residues" evidence="14">
    <location>
        <begin position="707"/>
        <end position="724"/>
    </location>
</feature>
<feature type="compositionally biased region" description="Basic and acidic residues" evidence="14">
    <location>
        <begin position="148"/>
        <end position="165"/>
    </location>
</feature>
<dbReference type="SMART" id="SM00249">
    <property type="entry name" value="PHD"/>
    <property type="match status" value="1"/>
</dbReference>
<dbReference type="PROSITE" id="PS00518">
    <property type="entry name" value="ZF_RING_1"/>
    <property type="match status" value="1"/>
</dbReference>
<dbReference type="InterPro" id="IPR015947">
    <property type="entry name" value="PUA-like_sf"/>
</dbReference>
<dbReference type="PROSITE" id="PS51015">
    <property type="entry name" value="YDG"/>
    <property type="match status" value="1"/>
</dbReference>
<dbReference type="SMART" id="SM00466">
    <property type="entry name" value="SRA"/>
    <property type="match status" value="1"/>
</dbReference>
<dbReference type="Pfam" id="PF12148">
    <property type="entry name" value="TTD"/>
    <property type="match status" value="1"/>
</dbReference>
<dbReference type="SUPFAM" id="SSF54236">
    <property type="entry name" value="Ubiquitin-like"/>
    <property type="match status" value="1"/>
</dbReference>
<evidence type="ECO:0000256" key="4">
    <source>
        <dbReference type="ARBA" id="ARBA00022679"/>
    </source>
</evidence>
<dbReference type="PROSITE" id="PS50089">
    <property type="entry name" value="ZF_RING_2"/>
    <property type="match status" value="1"/>
</dbReference>
<evidence type="ECO:0000256" key="3">
    <source>
        <dbReference type="ARBA" id="ARBA00012483"/>
    </source>
</evidence>
<dbReference type="EMBL" id="AGBW02009564">
    <property type="protein sequence ID" value="OWR50446.1"/>
    <property type="molecule type" value="Genomic_DNA"/>
</dbReference>
<gene>
    <name evidence="15" type="ORF">KGM_203968</name>
</gene>
<evidence type="ECO:0000256" key="7">
    <source>
        <dbReference type="ARBA" id="ARBA00022786"/>
    </source>
</evidence>
<dbReference type="GO" id="GO:0016567">
    <property type="term" value="P:protein ubiquitination"/>
    <property type="evidence" value="ECO:0007669"/>
    <property type="project" value="UniProtKB-UniPathway"/>
</dbReference>
<evidence type="ECO:0000256" key="9">
    <source>
        <dbReference type="ARBA" id="ARBA00023125"/>
    </source>
</evidence>
<dbReference type="GO" id="GO:0003677">
    <property type="term" value="F:DNA binding"/>
    <property type="evidence" value="ECO:0007669"/>
    <property type="project" value="UniProtKB-KW"/>
</dbReference>
<dbReference type="PROSITE" id="PS50053">
    <property type="entry name" value="UBIQUITIN_2"/>
    <property type="match status" value="1"/>
</dbReference>
<comment type="subcellular location">
    <subcellularLocation>
        <location evidence="13">Nucleus</location>
    </subcellularLocation>
</comment>
<dbReference type="Pfam" id="PF00628">
    <property type="entry name" value="PHD"/>
    <property type="match status" value="1"/>
</dbReference>
<dbReference type="Proteomes" id="UP000007151">
    <property type="component" value="Unassembled WGS sequence"/>
</dbReference>
<keyword evidence="4" id="KW-0808">Transferase</keyword>
<proteinExistence type="predicted"/>
<organism evidence="15 16">
    <name type="scientific">Danaus plexippus plexippus</name>
    <dbReference type="NCBI Taxonomy" id="278856"/>
    <lineage>
        <taxon>Eukaryota</taxon>
        <taxon>Metazoa</taxon>
        <taxon>Ecdysozoa</taxon>
        <taxon>Arthropoda</taxon>
        <taxon>Hexapoda</taxon>
        <taxon>Insecta</taxon>
        <taxon>Pterygota</taxon>
        <taxon>Neoptera</taxon>
        <taxon>Endopterygota</taxon>
        <taxon>Lepidoptera</taxon>
        <taxon>Glossata</taxon>
        <taxon>Ditrysia</taxon>
        <taxon>Papilionoidea</taxon>
        <taxon>Nymphalidae</taxon>
        <taxon>Danainae</taxon>
        <taxon>Danaini</taxon>
        <taxon>Danaina</taxon>
        <taxon>Danaus</taxon>
        <taxon>Danaus</taxon>
    </lineage>
</organism>
<evidence type="ECO:0000256" key="2">
    <source>
        <dbReference type="ARBA" id="ARBA00004906"/>
    </source>
</evidence>
<dbReference type="CDD" id="cd15543">
    <property type="entry name" value="PHD_RSF1"/>
    <property type="match status" value="1"/>
</dbReference>
<reference evidence="15 16" key="1">
    <citation type="journal article" date="2011" name="Cell">
        <title>The monarch butterfly genome yields insights into long-distance migration.</title>
        <authorList>
            <person name="Zhan S."/>
            <person name="Merlin C."/>
            <person name="Boore J.L."/>
            <person name="Reppert S.M."/>
        </authorList>
    </citation>
    <scope>NUCLEOTIDE SEQUENCE [LARGE SCALE GENOMIC DNA]</scope>
    <source>
        <strain evidence="15">F-2</strain>
    </source>
</reference>
<feature type="region of interest" description="Disordered" evidence="14">
    <location>
        <begin position="649"/>
        <end position="753"/>
    </location>
</feature>
<dbReference type="Gene3D" id="3.30.40.10">
    <property type="entry name" value="Zinc/RING finger domain, C3HC4 (zinc finger)"/>
    <property type="match status" value="1"/>
</dbReference>
<dbReference type="InterPro" id="IPR019787">
    <property type="entry name" value="Znf_PHD-finger"/>
</dbReference>
<dbReference type="Pfam" id="PF13920">
    <property type="entry name" value="zf-C3HC4_3"/>
    <property type="match status" value="1"/>
</dbReference>
<protein>
    <recommendedName>
        <fullName evidence="3">RING-type E3 ubiquitin transferase</fullName>
        <ecNumber evidence="3">2.3.2.27</ecNumber>
    </recommendedName>
</protein>
<dbReference type="eggNOG" id="ENOG502QRDQ">
    <property type="taxonomic scope" value="Eukaryota"/>
</dbReference>
<dbReference type="InterPro" id="IPR011011">
    <property type="entry name" value="Znf_FYVE_PHD"/>
</dbReference>
<name>A0A212F9M7_DANPL</name>
<dbReference type="AlphaFoldDB" id="A0A212F9M7"/>
<dbReference type="InterPro" id="IPR021991">
    <property type="entry name" value="TTD_dom"/>
</dbReference>
<dbReference type="SMART" id="SM00213">
    <property type="entry name" value="UBQ"/>
    <property type="match status" value="1"/>
</dbReference>
<feature type="compositionally biased region" description="Basic and acidic residues" evidence="14">
    <location>
        <begin position="740"/>
        <end position="753"/>
    </location>
</feature>
<dbReference type="Pfam" id="PF02182">
    <property type="entry name" value="SAD_SRA"/>
    <property type="match status" value="1"/>
</dbReference>
<comment type="catalytic activity">
    <reaction evidence="1">
        <text>S-ubiquitinyl-[E2 ubiquitin-conjugating enzyme]-L-cysteine + [acceptor protein]-L-lysine = [E2 ubiquitin-conjugating enzyme]-L-cysteine + N(6)-ubiquitinyl-[acceptor protein]-L-lysine.</text>
        <dbReference type="EC" id="2.3.2.27"/>
    </reaction>
</comment>
<dbReference type="GO" id="GO:0061630">
    <property type="term" value="F:ubiquitin protein ligase activity"/>
    <property type="evidence" value="ECO:0007669"/>
    <property type="project" value="UniProtKB-EC"/>
</dbReference>
<comment type="pathway">
    <text evidence="2">Protein modification; protein ubiquitination.</text>
</comment>
<accession>A0A212F9M7</accession>
<keyword evidence="11" id="KW-0131">Cell cycle</keyword>
<dbReference type="InterPro" id="IPR013083">
    <property type="entry name" value="Znf_RING/FYVE/PHD"/>
</dbReference>
<dbReference type="InterPro" id="IPR017907">
    <property type="entry name" value="Znf_RING_CS"/>
</dbReference>
<keyword evidence="8" id="KW-0862">Zinc</keyword>
<evidence type="ECO:0000313" key="15">
    <source>
        <dbReference type="EMBL" id="OWR50446.1"/>
    </source>
</evidence>
<feature type="compositionally biased region" description="Polar residues" evidence="14">
    <location>
        <begin position="167"/>
        <end position="177"/>
    </location>
</feature>
<dbReference type="GO" id="GO:0008270">
    <property type="term" value="F:zinc ion binding"/>
    <property type="evidence" value="ECO:0007669"/>
    <property type="project" value="UniProtKB-KW"/>
</dbReference>
<evidence type="ECO:0000313" key="16">
    <source>
        <dbReference type="Proteomes" id="UP000007151"/>
    </source>
</evidence>
<dbReference type="Gene3D" id="2.30.280.10">
    <property type="entry name" value="SRA-YDG"/>
    <property type="match status" value="1"/>
</dbReference>
<evidence type="ECO:0000256" key="1">
    <source>
        <dbReference type="ARBA" id="ARBA00000900"/>
    </source>
</evidence>
<dbReference type="Gene3D" id="2.30.30.1150">
    <property type="match status" value="1"/>
</dbReference>
<evidence type="ECO:0000256" key="10">
    <source>
        <dbReference type="ARBA" id="ARBA00023242"/>
    </source>
</evidence>
<keyword evidence="10 13" id="KW-0539">Nucleus</keyword>
<dbReference type="PANTHER" id="PTHR14140">
    <property type="entry name" value="E3 UBIQUITIN-PROTEIN LIGASE UHRF-RELATED"/>
    <property type="match status" value="1"/>
</dbReference>
<dbReference type="Pfam" id="PF00240">
    <property type="entry name" value="ubiquitin"/>
    <property type="match status" value="1"/>
</dbReference>
<dbReference type="STRING" id="278856.A0A212F9M7"/>
<dbReference type="InterPro" id="IPR029071">
    <property type="entry name" value="Ubiquitin-like_domsf"/>
</dbReference>
<keyword evidence="9" id="KW-0238">DNA-binding</keyword>
<dbReference type="SMART" id="SM00184">
    <property type="entry name" value="RING"/>
    <property type="match status" value="2"/>
</dbReference>